<dbReference type="Proteomes" id="UP000005819">
    <property type="component" value="Unassembled WGS sequence"/>
</dbReference>
<dbReference type="RefSeq" id="WP_004328164.1">
    <property type="nucleotide sequence ID" value="NZ_DS499577.1"/>
</dbReference>
<comment type="caution">
    <text evidence="2">The sequence shown here is derived from an EMBL/GenBank/DDBJ whole genome shotgun (WGS) entry which is preliminary data.</text>
</comment>
<dbReference type="GeneID" id="73802615"/>
<evidence type="ECO:0000256" key="1">
    <source>
        <dbReference type="SAM" id="SignalP"/>
    </source>
</evidence>
<proteinExistence type="predicted"/>
<name>B0MY01_9BACT</name>
<keyword evidence="3" id="KW-1185">Reference proteome</keyword>
<dbReference type="HOGENOM" id="CLU_1358086_0_0_10"/>
<sequence>MKIIIHYFLLFVALVATTGCDKDDNYYPAPEFEGDPTAEYIEANVDFDTQISQENSDPDTFYTYFCLCNASDHKIYFTLTFCPTKNDEFIDHMNGLVDPGKKYTNRFVTSNWSMDVPGLITTFSPLITEMEVYYDVDDKYGPVRFPSGIEEKYSDFTQRFKTRQICDPGQWIYEEFTPRRARWTYILTNEDYERAKMMSGK</sequence>
<accession>B0MY01</accession>
<dbReference type="OrthoDB" id="10010965at2"/>
<organism evidence="2 3">
    <name type="scientific">Alistipes putredinis DSM 17216</name>
    <dbReference type="NCBI Taxonomy" id="445970"/>
    <lineage>
        <taxon>Bacteria</taxon>
        <taxon>Pseudomonadati</taxon>
        <taxon>Bacteroidota</taxon>
        <taxon>Bacteroidia</taxon>
        <taxon>Bacteroidales</taxon>
        <taxon>Rikenellaceae</taxon>
        <taxon>Alistipes</taxon>
    </lineage>
</organism>
<reference evidence="2" key="1">
    <citation type="submission" date="2007-10" db="EMBL/GenBank/DDBJ databases">
        <authorList>
            <person name="Fulton L."/>
            <person name="Clifton S."/>
            <person name="Fulton B."/>
            <person name="Xu J."/>
            <person name="Minx P."/>
            <person name="Pepin K.H."/>
            <person name="Johnson M."/>
            <person name="Thiruvilangam P."/>
            <person name="Bhonagiri V."/>
            <person name="Nash W.E."/>
            <person name="Mardis E.R."/>
            <person name="Wilson R.K."/>
        </authorList>
    </citation>
    <scope>NUCLEOTIDE SEQUENCE [LARGE SCALE GENOMIC DNA]</scope>
    <source>
        <strain evidence="2">DSM 17216</strain>
    </source>
</reference>
<evidence type="ECO:0000313" key="3">
    <source>
        <dbReference type="Proteomes" id="UP000005819"/>
    </source>
</evidence>
<evidence type="ECO:0000313" key="2">
    <source>
        <dbReference type="EMBL" id="EDS02590.1"/>
    </source>
</evidence>
<feature type="signal peptide" evidence="1">
    <location>
        <begin position="1"/>
        <end position="18"/>
    </location>
</feature>
<keyword evidence="1" id="KW-0732">Signal</keyword>
<dbReference type="AlphaFoldDB" id="B0MY01"/>
<protein>
    <submittedName>
        <fullName evidence="2">Uncharacterized protein</fullName>
    </submittedName>
</protein>
<dbReference type="EMBL" id="ABFK02000020">
    <property type="protein sequence ID" value="EDS02590.1"/>
    <property type="molecule type" value="Genomic_DNA"/>
</dbReference>
<feature type="chain" id="PRO_5002750608" evidence="1">
    <location>
        <begin position="19"/>
        <end position="201"/>
    </location>
</feature>
<dbReference type="PROSITE" id="PS51257">
    <property type="entry name" value="PROKAR_LIPOPROTEIN"/>
    <property type="match status" value="1"/>
</dbReference>
<gene>
    <name evidence="2" type="ORF">ALIPUT_02120</name>
</gene>
<reference evidence="2" key="2">
    <citation type="submission" date="2013-09" db="EMBL/GenBank/DDBJ databases">
        <title>Draft genome sequence of Alistipes putredinis (DSM 17216).</title>
        <authorList>
            <person name="Sudarsanam P."/>
            <person name="Ley R."/>
            <person name="Guruge J."/>
            <person name="Turnbaugh P.J."/>
            <person name="Mahowald M."/>
            <person name="Liep D."/>
            <person name="Gordon J."/>
        </authorList>
    </citation>
    <scope>NUCLEOTIDE SEQUENCE</scope>
    <source>
        <strain evidence="2">DSM 17216</strain>
    </source>
</reference>